<organism evidence="1 2">
    <name type="scientific">Desulfobacula phenolica</name>
    <dbReference type="NCBI Taxonomy" id="90732"/>
    <lineage>
        <taxon>Bacteria</taxon>
        <taxon>Pseudomonadati</taxon>
        <taxon>Thermodesulfobacteriota</taxon>
        <taxon>Desulfobacteria</taxon>
        <taxon>Desulfobacterales</taxon>
        <taxon>Desulfobacteraceae</taxon>
        <taxon>Desulfobacula</taxon>
    </lineage>
</organism>
<dbReference type="Proteomes" id="UP000199608">
    <property type="component" value="Unassembled WGS sequence"/>
</dbReference>
<protein>
    <submittedName>
        <fullName evidence="1">Uncharacterized protein</fullName>
    </submittedName>
</protein>
<reference evidence="2" key="1">
    <citation type="submission" date="2016-10" db="EMBL/GenBank/DDBJ databases">
        <authorList>
            <person name="Varghese N."/>
            <person name="Submissions S."/>
        </authorList>
    </citation>
    <scope>NUCLEOTIDE SEQUENCE [LARGE SCALE GENOMIC DNA]</scope>
    <source>
        <strain evidence="2">DSM 3384</strain>
    </source>
</reference>
<dbReference type="AlphaFoldDB" id="A0A1H2DPN8"/>
<evidence type="ECO:0000313" key="1">
    <source>
        <dbReference type="EMBL" id="SDT84701.1"/>
    </source>
</evidence>
<accession>A0A1H2DPN8</accession>
<evidence type="ECO:0000313" key="2">
    <source>
        <dbReference type="Proteomes" id="UP000199608"/>
    </source>
</evidence>
<keyword evidence="2" id="KW-1185">Reference proteome</keyword>
<gene>
    <name evidence="1" type="ORF">SAMN04487931_101353</name>
</gene>
<sequence>MSVHAKRELLATVKSWKLLKHQIPIRTFADWEDEEPGFFEADLVAHCGWSMEGSFLYTLVLTDVSTGWVECIALLQRVKANALEKGDYEIILFEIRDKKKTLLFKCVIPFQGTCPVNLKSSCAIASPMPAGVFLK</sequence>
<name>A0A1H2DPN8_9BACT</name>
<dbReference type="EMBL" id="FNLL01000001">
    <property type="protein sequence ID" value="SDT84701.1"/>
    <property type="molecule type" value="Genomic_DNA"/>
</dbReference>
<proteinExistence type="predicted"/>